<evidence type="ECO:0000313" key="1">
    <source>
        <dbReference type="EMBL" id="VUZ51426.1"/>
    </source>
</evidence>
<feature type="non-terminal residue" evidence="1">
    <location>
        <position position="121"/>
    </location>
</feature>
<dbReference type="Proteomes" id="UP000321570">
    <property type="component" value="Unassembled WGS sequence"/>
</dbReference>
<accession>A0A564YW81</accession>
<evidence type="ECO:0000313" key="2">
    <source>
        <dbReference type="Proteomes" id="UP000321570"/>
    </source>
</evidence>
<feature type="non-terminal residue" evidence="1">
    <location>
        <position position="1"/>
    </location>
</feature>
<dbReference type="AlphaFoldDB" id="A0A564YW81"/>
<name>A0A564YW81_HYMDI</name>
<keyword evidence="2" id="KW-1185">Reference proteome</keyword>
<gene>
    <name evidence="1" type="ORF">WMSIL1_LOCUS10075</name>
</gene>
<dbReference type="EMBL" id="CABIJS010000443">
    <property type="protein sequence ID" value="VUZ51426.1"/>
    <property type="molecule type" value="Genomic_DNA"/>
</dbReference>
<organism evidence="1 2">
    <name type="scientific">Hymenolepis diminuta</name>
    <name type="common">Rat tapeworm</name>
    <dbReference type="NCBI Taxonomy" id="6216"/>
    <lineage>
        <taxon>Eukaryota</taxon>
        <taxon>Metazoa</taxon>
        <taxon>Spiralia</taxon>
        <taxon>Lophotrochozoa</taxon>
        <taxon>Platyhelminthes</taxon>
        <taxon>Cestoda</taxon>
        <taxon>Eucestoda</taxon>
        <taxon>Cyclophyllidea</taxon>
        <taxon>Hymenolepididae</taxon>
        <taxon>Hymenolepis</taxon>
    </lineage>
</organism>
<sequence>YAVCLTLSIRKRNLIVGYGTLQRRADYNSLATQLSNYADMKDRISSIVRNTFTQIEFSASTKDLKDYVENVKLLQQSILNTMIFIRRALQVSPTPLELPCCFVNLKKPPLPVFVLLSIDES</sequence>
<reference evidence="1 2" key="1">
    <citation type="submission" date="2019-07" db="EMBL/GenBank/DDBJ databases">
        <authorList>
            <person name="Jastrzebski P J."/>
            <person name="Paukszto L."/>
            <person name="Jastrzebski P J."/>
        </authorList>
    </citation>
    <scope>NUCLEOTIDE SEQUENCE [LARGE SCALE GENOMIC DNA]</scope>
    <source>
        <strain evidence="1 2">WMS-il1</strain>
    </source>
</reference>
<protein>
    <submittedName>
        <fullName evidence="1">Uncharacterized protein</fullName>
    </submittedName>
</protein>
<proteinExistence type="predicted"/>